<accession>A0A9N9H2C3</accession>
<proteinExistence type="inferred from homology"/>
<evidence type="ECO:0000256" key="6">
    <source>
        <dbReference type="ARBA" id="ARBA00022475"/>
    </source>
</evidence>
<evidence type="ECO:0000256" key="3">
    <source>
        <dbReference type="ARBA" id="ARBA00012976"/>
    </source>
</evidence>
<dbReference type="PROSITE" id="PS00616">
    <property type="entry name" value="HIS_ACID_PHOSPHAT_1"/>
    <property type="match status" value="1"/>
</dbReference>
<reference evidence="17" key="1">
    <citation type="submission" date="2021-06" db="EMBL/GenBank/DDBJ databases">
        <authorList>
            <person name="Kallberg Y."/>
            <person name="Tangrot J."/>
            <person name="Rosling A."/>
        </authorList>
    </citation>
    <scope>NUCLEOTIDE SEQUENCE</scope>
    <source>
        <strain evidence="17">87-6 pot B 2015</strain>
    </source>
</reference>
<evidence type="ECO:0000256" key="13">
    <source>
        <dbReference type="ARBA" id="ARBA00043671"/>
    </source>
</evidence>
<dbReference type="PIRSF" id="PIRSF000894">
    <property type="entry name" value="Acid_phosphatase"/>
    <property type="match status" value="1"/>
</dbReference>
<keyword evidence="6" id="KW-1003">Cell membrane</keyword>
<evidence type="ECO:0000256" key="11">
    <source>
        <dbReference type="ARBA" id="ARBA00031642"/>
    </source>
</evidence>
<comment type="caution">
    <text evidence="17">The sequence shown here is derived from an EMBL/GenBank/DDBJ whole genome shotgun (WGS) entry which is preliminary data.</text>
</comment>
<evidence type="ECO:0000256" key="1">
    <source>
        <dbReference type="ARBA" id="ARBA00004236"/>
    </source>
</evidence>
<comment type="catalytic activity">
    <reaction evidence="13">
        <text>1D-myo-inositol 1,2,4,5,6-pentakisphosphate + H2O = 1D-myo-inositol 1,2,5,6-tetrakisphosphate + phosphate</text>
        <dbReference type="Rhea" id="RHEA:77115"/>
        <dbReference type="ChEBI" id="CHEBI:15377"/>
        <dbReference type="ChEBI" id="CHEBI:43474"/>
        <dbReference type="ChEBI" id="CHEBI:57798"/>
        <dbReference type="ChEBI" id="CHEBI:195535"/>
        <dbReference type="EC" id="3.1.3.62"/>
    </reaction>
    <physiologicalReaction direction="left-to-right" evidence="13">
        <dbReference type="Rhea" id="RHEA:77116"/>
    </physiologicalReaction>
</comment>
<dbReference type="Proteomes" id="UP000789375">
    <property type="component" value="Unassembled WGS sequence"/>
</dbReference>
<organism evidence="17 18">
    <name type="scientific">Funneliformis mosseae</name>
    <name type="common">Endomycorrhizal fungus</name>
    <name type="synonym">Glomus mosseae</name>
    <dbReference type="NCBI Taxonomy" id="27381"/>
    <lineage>
        <taxon>Eukaryota</taxon>
        <taxon>Fungi</taxon>
        <taxon>Fungi incertae sedis</taxon>
        <taxon>Mucoromycota</taxon>
        <taxon>Glomeromycotina</taxon>
        <taxon>Glomeromycetes</taxon>
        <taxon>Glomerales</taxon>
        <taxon>Glomeraceae</taxon>
        <taxon>Funneliformis</taxon>
    </lineage>
</organism>
<feature type="disulfide bond" evidence="16">
    <location>
        <begin position="63"/>
        <end position="388"/>
    </location>
</feature>
<comment type="catalytic activity">
    <reaction evidence="15">
        <text>(2R)-2,3-bisphosphoglycerate + H2O = (2R)-2-phosphoglycerate + phosphate</text>
        <dbReference type="Rhea" id="RHEA:27381"/>
        <dbReference type="ChEBI" id="CHEBI:15377"/>
        <dbReference type="ChEBI" id="CHEBI:43474"/>
        <dbReference type="ChEBI" id="CHEBI:58248"/>
        <dbReference type="ChEBI" id="CHEBI:58289"/>
        <dbReference type="EC" id="3.1.3.80"/>
    </reaction>
    <physiologicalReaction direction="left-to-right" evidence="15">
        <dbReference type="Rhea" id="RHEA:27382"/>
    </physiologicalReaction>
</comment>
<keyword evidence="8" id="KW-0378">Hydrolase</keyword>
<keyword evidence="9" id="KW-0472">Membrane</keyword>
<dbReference type="EMBL" id="CAJVPP010004536">
    <property type="protein sequence ID" value="CAG8651566.1"/>
    <property type="molecule type" value="Genomic_DNA"/>
</dbReference>
<dbReference type="EC" id="3.1.3.80" evidence="3"/>
<dbReference type="InterPro" id="IPR029033">
    <property type="entry name" value="His_PPase_superfam"/>
</dbReference>
<evidence type="ECO:0000256" key="5">
    <source>
        <dbReference type="ARBA" id="ARBA00018097"/>
    </source>
</evidence>
<keyword evidence="7" id="KW-0732">Signal</keyword>
<dbReference type="GO" id="GO:0052745">
    <property type="term" value="F:inositol phosphate phosphatase activity"/>
    <property type="evidence" value="ECO:0007669"/>
    <property type="project" value="TreeGrafter"/>
</dbReference>
<feature type="disulfide bond" evidence="16">
    <location>
        <begin position="409"/>
        <end position="414"/>
    </location>
</feature>
<protein>
    <recommendedName>
        <fullName evidence="5">Multiple inositol polyphosphate phosphatase 1</fullName>
        <ecNumber evidence="4">3.1.3.62</ecNumber>
        <ecNumber evidence="3">3.1.3.80</ecNumber>
    </recommendedName>
    <alternativeName>
        <fullName evidence="11">2,3-bisphosphoglycerate 3-phosphatase</fullName>
    </alternativeName>
</protein>
<evidence type="ECO:0000256" key="10">
    <source>
        <dbReference type="ARBA" id="ARBA00023180"/>
    </source>
</evidence>
<dbReference type="PANTHER" id="PTHR20963:SF8">
    <property type="entry name" value="MULTIPLE INOSITOL POLYPHOSPHATE PHOSPHATASE 1"/>
    <property type="match status" value="1"/>
</dbReference>
<evidence type="ECO:0000256" key="7">
    <source>
        <dbReference type="ARBA" id="ARBA00022729"/>
    </source>
</evidence>
<dbReference type="PANTHER" id="PTHR20963">
    <property type="entry name" value="MULTIPLE INOSITOL POLYPHOSPHATE PHOSPHATASE-RELATED"/>
    <property type="match status" value="1"/>
</dbReference>
<evidence type="ECO:0000256" key="2">
    <source>
        <dbReference type="ARBA" id="ARBA00008422"/>
    </source>
</evidence>
<comment type="similarity">
    <text evidence="2">Belongs to the histidine acid phosphatase family. MINPP1 subfamily.</text>
</comment>
<comment type="catalytic activity">
    <reaction evidence="14">
        <text>1D-myo-inositol hexakisphosphate + H2O = 1D-myo-inositol 1,2,4,5,6-pentakisphosphate + phosphate</text>
        <dbReference type="Rhea" id="RHEA:16989"/>
        <dbReference type="ChEBI" id="CHEBI:15377"/>
        <dbReference type="ChEBI" id="CHEBI:43474"/>
        <dbReference type="ChEBI" id="CHEBI:57798"/>
        <dbReference type="ChEBI" id="CHEBI:58130"/>
        <dbReference type="EC" id="3.1.3.62"/>
    </reaction>
    <physiologicalReaction direction="left-to-right" evidence="14">
        <dbReference type="Rhea" id="RHEA:16990"/>
    </physiologicalReaction>
</comment>
<keyword evidence="10" id="KW-0325">Glycoprotein</keyword>
<sequence>MTFPYRILYTVFIINLFVSYNPTLCKTYKYTREYLLNNHLFYLEPPQTAFAQDIKPISYPDKCDLKQLHLVTRHGSRYPDANSILFFDELEKIFANVSVAKNWYKNPFLMRQNYQLIKRGELEPYFDGLQSRKRYAKFWDGVKYDPEVVKFQSTQTSRTGASIMAFSEGLFNGKGSLDNCKSQPIYYTTTPNQDDTLFMFLACRRWNETVFSNNKVLDEQFYIYGNKTLAPIAKRISEEYNISPPLDPIFVPHIFNNCQFWLTVYNRTDAWCPLLSPKEFLLSRHYWDLFYYQIVSYGNPLNERLGCRYLTQLVNGVEDHLNGNSSMIADLRNAHSFTIYMILTTMGVFKNKYPVSADLTYEQIKELEYTEYRLIHWSSTLYFEIYKCSGDTVLIRVLLDFKPFLIPGCDSEYCEWNKFKEILGDKIGCDFEKMCAYP</sequence>
<evidence type="ECO:0000256" key="14">
    <source>
        <dbReference type="ARBA" id="ARBA00043691"/>
    </source>
</evidence>
<dbReference type="CDD" id="cd07061">
    <property type="entry name" value="HP_HAP_like"/>
    <property type="match status" value="1"/>
</dbReference>
<evidence type="ECO:0000256" key="15">
    <source>
        <dbReference type="ARBA" id="ARBA00043832"/>
    </source>
</evidence>
<keyword evidence="18" id="KW-1185">Reference proteome</keyword>
<evidence type="ECO:0000256" key="8">
    <source>
        <dbReference type="ARBA" id="ARBA00022801"/>
    </source>
</evidence>
<dbReference type="Gene3D" id="3.40.50.1240">
    <property type="entry name" value="Phosphoglycerate mutase-like"/>
    <property type="match status" value="1"/>
</dbReference>
<evidence type="ECO:0000256" key="4">
    <source>
        <dbReference type="ARBA" id="ARBA00013040"/>
    </source>
</evidence>
<comment type="catalytic activity">
    <reaction evidence="12">
        <text>1D-myo-inositol 1,2,5,6-tetrakisphosphate + H2O = 1D-myo-inositol 1,2,6-trisphosphate + phosphate</text>
        <dbReference type="Rhea" id="RHEA:77119"/>
        <dbReference type="ChEBI" id="CHEBI:15377"/>
        <dbReference type="ChEBI" id="CHEBI:43474"/>
        <dbReference type="ChEBI" id="CHEBI:195535"/>
        <dbReference type="ChEBI" id="CHEBI:195537"/>
        <dbReference type="EC" id="3.1.3.62"/>
    </reaction>
    <physiologicalReaction direction="left-to-right" evidence="12">
        <dbReference type="Rhea" id="RHEA:77120"/>
    </physiologicalReaction>
</comment>
<dbReference type="AlphaFoldDB" id="A0A9N9H2C3"/>
<dbReference type="InterPro" id="IPR000560">
    <property type="entry name" value="His_Pase_clade-2"/>
</dbReference>
<evidence type="ECO:0000256" key="12">
    <source>
        <dbReference type="ARBA" id="ARBA00043668"/>
    </source>
</evidence>
<dbReference type="SUPFAM" id="SSF53254">
    <property type="entry name" value="Phosphoglycerate mutase-like"/>
    <property type="match status" value="1"/>
</dbReference>
<evidence type="ECO:0000256" key="16">
    <source>
        <dbReference type="PIRSR" id="PIRSR000894-2"/>
    </source>
</evidence>
<dbReference type="InterPro" id="IPR016274">
    <property type="entry name" value="Histidine_acid_Pase_euk"/>
</dbReference>
<evidence type="ECO:0000313" key="18">
    <source>
        <dbReference type="Proteomes" id="UP000789375"/>
    </source>
</evidence>
<dbReference type="EC" id="3.1.3.62" evidence="4"/>
<keyword evidence="16" id="KW-1015">Disulfide bond</keyword>
<evidence type="ECO:0000313" key="17">
    <source>
        <dbReference type="EMBL" id="CAG8651566.1"/>
    </source>
</evidence>
<evidence type="ECO:0000256" key="9">
    <source>
        <dbReference type="ARBA" id="ARBA00023136"/>
    </source>
</evidence>
<feature type="disulfide bond" evidence="16">
    <location>
        <begin position="258"/>
        <end position="272"/>
    </location>
</feature>
<dbReference type="InterPro" id="IPR033379">
    <property type="entry name" value="Acid_Pase_AS"/>
</dbReference>
<dbReference type="GO" id="GO:0034417">
    <property type="term" value="F:bisphosphoglycerate 3-phosphatase activity"/>
    <property type="evidence" value="ECO:0007669"/>
    <property type="project" value="UniProtKB-EC"/>
</dbReference>
<name>A0A9N9H2C3_FUNMO</name>
<comment type="subcellular location">
    <subcellularLocation>
        <location evidence="1">Cell membrane</location>
    </subcellularLocation>
</comment>
<gene>
    <name evidence="17" type="ORF">FMOSSE_LOCUS11505</name>
</gene>
<dbReference type="Pfam" id="PF00328">
    <property type="entry name" value="His_Phos_2"/>
    <property type="match status" value="1"/>
</dbReference>
<dbReference type="GO" id="GO:0003993">
    <property type="term" value="F:acid phosphatase activity"/>
    <property type="evidence" value="ECO:0007669"/>
    <property type="project" value="TreeGrafter"/>
</dbReference>
<dbReference type="GO" id="GO:0005886">
    <property type="term" value="C:plasma membrane"/>
    <property type="evidence" value="ECO:0007669"/>
    <property type="project" value="UniProtKB-SubCell"/>
</dbReference>